<accession>A0A453I3Q0</accession>
<protein>
    <submittedName>
        <fullName evidence="1">Uncharacterized protein</fullName>
    </submittedName>
</protein>
<dbReference type="Proteomes" id="UP000015105">
    <property type="component" value="Chromosome 4D"/>
</dbReference>
<keyword evidence="2" id="KW-1185">Reference proteome</keyword>
<reference evidence="1" key="3">
    <citation type="journal article" date="2017" name="Nature">
        <title>Genome sequence of the progenitor of the wheat D genome Aegilops tauschii.</title>
        <authorList>
            <person name="Luo M.C."/>
            <person name="Gu Y.Q."/>
            <person name="Puiu D."/>
            <person name="Wang H."/>
            <person name="Twardziok S.O."/>
            <person name="Deal K.R."/>
            <person name="Huo N."/>
            <person name="Zhu T."/>
            <person name="Wang L."/>
            <person name="Wang Y."/>
            <person name="McGuire P.E."/>
            <person name="Liu S."/>
            <person name="Long H."/>
            <person name="Ramasamy R.K."/>
            <person name="Rodriguez J.C."/>
            <person name="Van S.L."/>
            <person name="Yuan L."/>
            <person name="Wang Z."/>
            <person name="Xia Z."/>
            <person name="Xiao L."/>
            <person name="Anderson O.D."/>
            <person name="Ouyang S."/>
            <person name="Liang Y."/>
            <person name="Zimin A.V."/>
            <person name="Pertea G."/>
            <person name="Qi P."/>
            <person name="Bennetzen J.L."/>
            <person name="Dai X."/>
            <person name="Dawson M.W."/>
            <person name="Muller H.G."/>
            <person name="Kugler K."/>
            <person name="Rivarola-Duarte L."/>
            <person name="Spannagl M."/>
            <person name="Mayer K.F.X."/>
            <person name="Lu F.H."/>
            <person name="Bevan M.W."/>
            <person name="Leroy P."/>
            <person name="Li P."/>
            <person name="You F.M."/>
            <person name="Sun Q."/>
            <person name="Liu Z."/>
            <person name="Lyons E."/>
            <person name="Wicker T."/>
            <person name="Salzberg S.L."/>
            <person name="Devos K.M."/>
            <person name="Dvorak J."/>
        </authorList>
    </citation>
    <scope>NUCLEOTIDE SEQUENCE [LARGE SCALE GENOMIC DNA]</scope>
    <source>
        <strain evidence="1">cv. AL8/78</strain>
    </source>
</reference>
<dbReference type="AlphaFoldDB" id="A0A453I3Q0"/>
<dbReference type="Gramene" id="AET4Gv20436400.10">
    <property type="protein sequence ID" value="AET4Gv20436400.10"/>
    <property type="gene ID" value="AET4Gv20436400"/>
</dbReference>
<reference evidence="2" key="1">
    <citation type="journal article" date="2014" name="Science">
        <title>Ancient hybridizations among the ancestral genomes of bread wheat.</title>
        <authorList>
            <consortium name="International Wheat Genome Sequencing Consortium,"/>
            <person name="Marcussen T."/>
            <person name="Sandve S.R."/>
            <person name="Heier L."/>
            <person name="Spannagl M."/>
            <person name="Pfeifer M."/>
            <person name="Jakobsen K.S."/>
            <person name="Wulff B.B."/>
            <person name="Steuernagel B."/>
            <person name="Mayer K.F."/>
            <person name="Olsen O.A."/>
        </authorList>
    </citation>
    <scope>NUCLEOTIDE SEQUENCE [LARGE SCALE GENOMIC DNA]</scope>
    <source>
        <strain evidence="2">cv. AL8/78</strain>
    </source>
</reference>
<sequence>MFSFISLYVLQIFDEKTLIKKYQRRLHRHEHLYRTMRPCLPIYRAGVAASWLRYRTATAAAAWVPPLAPAEVACSSRHQDTSVFFSFSLFLFFHLFLLPGPPCQLKLQAEVSTMRKRRSVADIESSSNGEVAVLEELEDAIFQVCSQEEGLLFWHVQLVHVTFASNSVWLVEIAYMGLMCCLSPFR</sequence>
<dbReference type="EnsemblPlants" id="AET4Gv20436400.10">
    <property type="protein sequence ID" value="AET4Gv20436400.10"/>
    <property type="gene ID" value="AET4Gv20436400"/>
</dbReference>
<reference evidence="1" key="4">
    <citation type="submission" date="2019-03" db="UniProtKB">
        <authorList>
            <consortium name="EnsemblPlants"/>
        </authorList>
    </citation>
    <scope>IDENTIFICATION</scope>
</reference>
<evidence type="ECO:0000313" key="2">
    <source>
        <dbReference type="Proteomes" id="UP000015105"/>
    </source>
</evidence>
<reference evidence="1" key="5">
    <citation type="journal article" date="2021" name="G3 (Bethesda)">
        <title>Aegilops tauschii genome assembly Aet v5.0 features greater sequence contiguity and improved annotation.</title>
        <authorList>
            <person name="Wang L."/>
            <person name="Zhu T."/>
            <person name="Rodriguez J.C."/>
            <person name="Deal K.R."/>
            <person name="Dubcovsky J."/>
            <person name="McGuire P.E."/>
            <person name="Lux T."/>
            <person name="Spannagl M."/>
            <person name="Mayer K.F.X."/>
            <person name="Baldrich P."/>
            <person name="Meyers B.C."/>
            <person name="Huo N."/>
            <person name="Gu Y.Q."/>
            <person name="Zhou H."/>
            <person name="Devos K.M."/>
            <person name="Bennetzen J.L."/>
            <person name="Unver T."/>
            <person name="Budak H."/>
            <person name="Gulick P.J."/>
            <person name="Galiba G."/>
            <person name="Kalapos B."/>
            <person name="Nelson D.R."/>
            <person name="Li P."/>
            <person name="You F.M."/>
            <person name="Luo M.C."/>
            <person name="Dvorak J."/>
        </authorList>
    </citation>
    <scope>NUCLEOTIDE SEQUENCE [LARGE SCALE GENOMIC DNA]</scope>
    <source>
        <strain evidence="1">cv. AL8/78</strain>
    </source>
</reference>
<name>A0A453I3Q0_AEGTS</name>
<reference evidence="2" key="2">
    <citation type="journal article" date="2017" name="Nat. Plants">
        <title>The Aegilops tauschii genome reveals multiple impacts of transposons.</title>
        <authorList>
            <person name="Zhao G."/>
            <person name="Zou C."/>
            <person name="Li K."/>
            <person name="Wang K."/>
            <person name="Li T."/>
            <person name="Gao L."/>
            <person name="Zhang X."/>
            <person name="Wang H."/>
            <person name="Yang Z."/>
            <person name="Liu X."/>
            <person name="Jiang W."/>
            <person name="Mao L."/>
            <person name="Kong X."/>
            <person name="Jiao Y."/>
            <person name="Jia J."/>
        </authorList>
    </citation>
    <scope>NUCLEOTIDE SEQUENCE [LARGE SCALE GENOMIC DNA]</scope>
    <source>
        <strain evidence="2">cv. AL8/78</strain>
    </source>
</reference>
<organism evidence="1 2">
    <name type="scientific">Aegilops tauschii subsp. strangulata</name>
    <name type="common">Goatgrass</name>
    <dbReference type="NCBI Taxonomy" id="200361"/>
    <lineage>
        <taxon>Eukaryota</taxon>
        <taxon>Viridiplantae</taxon>
        <taxon>Streptophyta</taxon>
        <taxon>Embryophyta</taxon>
        <taxon>Tracheophyta</taxon>
        <taxon>Spermatophyta</taxon>
        <taxon>Magnoliopsida</taxon>
        <taxon>Liliopsida</taxon>
        <taxon>Poales</taxon>
        <taxon>Poaceae</taxon>
        <taxon>BOP clade</taxon>
        <taxon>Pooideae</taxon>
        <taxon>Triticodae</taxon>
        <taxon>Triticeae</taxon>
        <taxon>Triticinae</taxon>
        <taxon>Aegilops</taxon>
    </lineage>
</organism>
<proteinExistence type="predicted"/>
<evidence type="ECO:0000313" key="1">
    <source>
        <dbReference type="EnsemblPlants" id="AET4Gv20436400.10"/>
    </source>
</evidence>